<accession>A0A9E8MW13</accession>
<dbReference type="InterPro" id="IPR036513">
    <property type="entry name" value="STAS_dom_sf"/>
</dbReference>
<evidence type="ECO:0008006" key="3">
    <source>
        <dbReference type="Google" id="ProtNLM"/>
    </source>
</evidence>
<name>A0A9E8MW13_9FLAO</name>
<proteinExistence type="predicted"/>
<keyword evidence="2" id="KW-1185">Reference proteome</keyword>
<dbReference type="AlphaFoldDB" id="A0A9E8MW13"/>
<dbReference type="KEGG" id="lnu:N7U66_02730"/>
<evidence type="ECO:0000313" key="1">
    <source>
        <dbReference type="EMBL" id="WAC02623.1"/>
    </source>
</evidence>
<dbReference type="Proteomes" id="UP001164705">
    <property type="component" value="Chromosome"/>
</dbReference>
<reference evidence="1" key="1">
    <citation type="submission" date="2022-11" db="EMBL/GenBank/DDBJ databases">
        <title>Lacinutrix neustonica HL-RS19T sp. nov., isolated from the surface microlayer sample of brackish Lake Shihwa.</title>
        <authorList>
            <person name="Choi J.Y."/>
            <person name="Hwang C.Y."/>
        </authorList>
    </citation>
    <scope>NUCLEOTIDE SEQUENCE</scope>
    <source>
        <strain evidence="1">HL-RS19</strain>
    </source>
</reference>
<gene>
    <name evidence="1" type="ORF">N7U66_02730</name>
</gene>
<evidence type="ECO:0000313" key="2">
    <source>
        <dbReference type="Proteomes" id="UP001164705"/>
    </source>
</evidence>
<organism evidence="1 2">
    <name type="scientific">Lacinutrix neustonica</name>
    <dbReference type="NCBI Taxonomy" id="2980107"/>
    <lineage>
        <taxon>Bacteria</taxon>
        <taxon>Pseudomonadati</taxon>
        <taxon>Bacteroidota</taxon>
        <taxon>Flavobacteriia</taxon>
        <taxon>Flavobacteriales</taxon>
        <taxon>Flavobacteriaceae</taxon>
        <taxon>Lacinutrix</taxon>
    </lineage>
</organism>
<dbReference type="SUPFAM" id="SSF52091">
    <property type="entry name" value="SpoIIaa-like"/>
    <property type="match status" value="1"/>
</dbReference>
<dbReference type="EMBL" id="CP113088">
    <property type="protein sequence ID" value="WAC02623.1"/>
    <property type="molecule type" value="Genomic_DNA"/>
</dbReference>
<sequence>MRIKDANLTEELEDIHLSEYGYYYFFKDFIVAEINPGVSYTWEEARDIIEAAYSHYGPDPSVCYITNRVNKYSVNPADWLKFFKNNHALNGYAIVSYTERSWINATLEKIFLSTKVEHFSDLNDAIAWAKKRNADVKTSKTMVK</sequence>
<dbReference type="RefSeq" id="WP_267677220.1">
    <property type="nucleotide sequence ID" value="NZ_CP113088.1"/>
</dbReference>
<protein>
    <recommendedName>
        <fullName evidence="3">STAS/SEC14 domain-containing protein</fullName>
    </recommendedName>
</protein>